<dbReference type="AlphaFoldDB" id="A0AAV5I404"/>
<evidence type="ECO:0000313" key="1">
    <source>
        <dbReference type="EMBL" id="GKU93825.1"/>
    </source>
</evidence>
<accession>A0AAV5I404</accession>
<evidence type="ECO:0000313" key="2">
    <source>
        <dbReference type="Proteomes" id="UP001054252"/>
    </source>
</evidence>
<dbReference type="EMBL" id="BPVZ01000007">
    <property type="protein sequence ID" value="GKU93825.1"/>
    <property type="molecule type" value="Genomic_DNA"/>
</dbReference>
<keyword evidence="2" id="KW-1185">Reference proteome</keyword>
<protein>
    <submittedName>
        <fullName evidence="1">Uncharacterized protein</fullName>
    </submittedName>
</protein>
<proteinExistence type="predicted"/>
<sequence>MSDDINNLLTCYTAEKFIVNGLLTSFNATWVDLSPLSNFRGGFGNSTITIALQGKNCKYGS</sequence>
<reference evidence="1 2" key="1">
    <citation type="journal article" date="2021" name="Commun. Biol.">
        <title>The genome of Shorea leprosula (Dipterocarpaceae) highlights the ecological relevance of drought in aseasonal tropical rainforests.</title>
        <authorList>
            <person name="Ng K.K.S."/>
            <person name="Kobayashi M.J."/>
            <person name="Fawcett J.A."/>
            <person name="Hatakeyama M."/>
            <person name="Paape T."/>
            <person name="Ng C.H."/>
            <person name="Ang C.C."/>
            <person name="Tnah L.H."/>
            <person name="Lee C.T."/>
            <person name="Nishiyama T."/>
            <person name="Sese J."/>
            <person name="O'Brien M.J."/>
            <person name="Copetti D."/>
            <person name="Mohd Noor M.I."/>
            <person name="Ong R.C."/>
            <person name="Putra M."/>
            <person name="Sireger I.Z."/>
            <person name="Indrioko S."/>
            <person name="Kosugi Y."/>
            <person name="Izuno A."/>
            <person name="Isagi Y."/>
            <person name="Lee S.L."/>
            <person name="Shimizu K.K."/>
        </authorList>
    </citation>
    <scope>NUCLEOTIDE SEQUENCE [LARGE SCALE GENOMIC DNA]</scope>
    <source>
        <strain evidence="1">214</strain>
    </source>
</reference>
<gene>
    <name evidence="1" type="ORF">SLEP1_g7388</name>
</gene>
<comment type="caution">
    <text evidence="1">The sequence shown here is derived from an EMBL/GenBank/DDBJ whole genome shotgun (WGS) entry which is preliminary data.</text>
</comment>
<dbReference type="Proteomes" id="UP001054252">
    <property type="component" value="Unassembled WGS sequence"/>
</dbReference>
<organism evidence="1 2">
    <name type="scientific">Rubroshorea leprosula</name>
    <dbReference type="NCBI Taxonomy" id="152421"/>
    <lineage>
        <taxon>Eukaryota</taxon>
        <taxon>Viridiplantae</taxon>
        <taxon>Streptophyta</taxon>
        <taxon>Embryophyta</taxon>
        <taxon>Tracheophyta</taxon>
        <taxon>Spermatophyta</taxon>
        <taxon>Magnoliopsida</taxon>
        <taxon>eudicotyledons</taxon>
        <taxon>Gunneridae</taxon>
        <taxon>Pentapetalae</taxon>
        <taxon>rosids</taxon>
        <taxon>malvids</taxon>
        <taxon>Malvales</taxon>
        <taxon>Dipterocarpaceae</taxon>
        <taxon>Rubroshorea</taxon>
    </lineage>
</organism>
<name>A0AAV5I404_9ROSI</name>